<accession>A0A2R5FQP2</accession>
<comment type="caution">
    <text evidence="2">The sequence shown here is derived from an EMBL/GenBank/DDBJ whole genome shotgun (WGS) entry which is preliminary data.</text>
</comment>
<reference evidence="2 3" key="1">
    <citation type="submission" date="2017-06" db="EMBL/GenBank/DDBJ databases">
        <title>Genome sequencing of cyanobaciteial culture collection at National Institute for Environmental Studies (NIES).</title>
        <authorList>
            <person name="Hirose Y."/>
            <person name="Shimura Y."/>
            <person name="Fujisawa T."/>
            <person name="Nakamura Y."/>
            <person name="Kawachi M."/>
        </authorList>
    </citation>
    <scope>NUCLEOTIDE SEQUENCE [LARGE SCALE GENOMIC DNA]</scope>
    <source>
        <strain evidence="2 3">NIES-4072</strain>
    </source>
</reference>
<dbReference type="InterPro" id="IPR022217">
    <property type="entry name" value="Prot_inh_I10_marinostatin"/>
</dbReference>
<dbReference type="NCBIfam" id="NF033738">
    <property type="entry name" value="microvirid_RiPP"/>
    <property type="match status" value="1"/>
</dbReference>
<dbReference type="Proteomes" id="UP000245124">
    <property type="component" value="Unassembled WGS sequence"/>
</dbReference>
<name>A0A2R5FQP2_NOSCO</name>
<sequence>MLQIITNEFYAYIDEILCSIVDMYLCLTVGKIMSENKPEELNSQAVPFFARFLEGQSFEDLSDQESEGIGGGNCGVTKGVTKKGKDELFQTRKYPSDGEDGVTKKHPSDDEQIFVTLKFPSDNEDNGGALASQK</sequence>
<gene>
    <name evidence="2" type="ORF">NIES4072_47540</name>
</gene>
<dbReference type="AlphaFoldDB" id="A0A2R5FQP2"/>
<evidence type="ECO:0000313" key="3">
    <source>
        <dbReference type="Proteomes" id="UP000245124"/>
    </source>
</evidence>
<dbReference type="Pfam" id="PF12559">
    <property type="entry name" value="Inhibitor_I10"/>
    <property type="match status" value="1"/>
</dbReference>
<protein>
    <submittedName>
        <fullName evidence="2">Uncharacterized protein</fullName>
    </submittedName>
</protein>
<organism evidence="2 3">
    <name type="scientific">Nostoc commune NIES-4072</name>
    <dbReference type="NCBI Taxonomy" id="2005467"/>
    <lineage>
        <taxon>Bacteria</taxon>
        <taxon>Bacillati</taxon>
        <taxon>Cyanobacteriota</taxon>
        <taxon>Cyanophyceae</taxon>
        <taxon>Nostocales</taxon>
        <taxon>Nostocaceae</taxon>
        <taxon>Nostoc</taxon>
    </lineage>
</organism>
<feature type="region of interest" description="Disordered" evidence="1">
    <location>
        <begin position="88"/>
        <end position="109"/>
    </location>
</feature>
<dbReference type="EMBL" id="BDUD01000001">
    <property type="protein sequence ID" value="GBG21072.1"/>
    <property type="molecule type" value="Genomic_DNA"/>
</dbReference>
<keyword evidence="3" id="KW-1185">Reference proteome</keyword>
<evidence type="ECO:0000256" key="1">
    <source>
        <dbReference type="SAM" id="MobiDB-lite"/>
    </source>
</evidence>
<proteinExistence type="predicted"/>
<evidence type="ECO:0000313" key="2">
    <source>
        <dbReference type="EMBL" id="GBG21072.1"/>
    </source>
</evidence>